<proteinExistence type="predicted"/>
<accession>A0ABY7H5W1</accession>
<evidence type="ECO:0000313" key="1">
    <source>
        <dbReference type="EMBL" id="WAS94487.1"/>
    </source>
</evidence>
<organism evidence="1 2">
    <name type="scientific">Nannocystis punicea</name>
    <dbReference type="NCBI Taxonomy" id="2995304"/>
    <lineage>
        <taxon>Bacteria</taxon>
        <taxon>Pseudomonadati</taxon>
        <taxon>Myxococcota</taxon>
        <taxon>Polyangia</taxon>
        <taxon>Nannocystales</taxon>
        <taxon>Nannocystaceae</taxon>
        <taxon>Nannocystis</taxon>
    </lineage>
</organism>
<dbReference type="RefSeq" id="WP_269036823.1">
    <property type="nucleotide sequence ID" value="NZ_CP114040.1"/>
</dbReference>
<gene>
    <name evidence="1" type="ORF">O0S08_50870</name>
</gene>
<dbReference type="Proteomes" id="UP001164459">
    <property type="component" value="Chromosome"/>
</dbReference>
<keyword evidence="2" id="KW-1185">Reference proteome</keyword>
<dbReference type="EMBL" id="CP114040">
    <property type="protein sequence ID" value="WAS94487.1"/>
    <property type="molecule type" value="Genomic_DNA"/>
</dbReference>
<evidence type="ECO:0008006" key="3">
    <source>
        <dbReference type="Google" id="ProtNLM"/>
    </source>
</evidence>
<sequence>MPASIVSTHLARALALLAPAPPPPGVTRYLGLYAPSFHPHTLVTIDCPSGHAGEVRLASFATGLHAPSELPAHWEDRAVVDEARIEALRRLLDPLALADADARVCIDGIALLGAITAVDGTTSSFEARSPRPGDPSHTWFAALHALARELLKQEATQLRLEQLHGYLALGPPLADLGGVPRHLRIFGHLTSDDEPALRDFFAAAPPGAPVLVDLRNFEGMAGALFPVLRSLDRSPRPVAWFAPDGVQQRLLAAAVDPSHLFSGLEAARRYLAGKAAGSAPPAE</sequence>
<reference evidence="1" key="1">
    <citation type="submission" date="2022-11" db="EMBL/GenBank/DDBJ databases">
        <title>Minimal conservation of predation-associated metabolite biosynthetic gene clusters underscores biosynthetic potential of Myxococcota including descriptions for ten novel species: Archangium lansinium sp. nov., Myxococcus landrumus sp. nov., Nannocystis bai.</title>
        <authorList>
            <person name="Ahearne A."/>
            <person name="Stevens C."/>
            <person name="Dowd S."/>
        </authorList>
    </citation>
    <scope>NUCLEOTIDE SEQUENCE</scope>
    <source>
        <strain evidence="1">Fl3</strain>
    </source>
</reference>
<name>A0ABY7H5W1_9BACT</name>
<evidence type="ECO:0000313" key="2">
    <source>
        <dbReference type="Proteomes" id="UP001164459"/>
    </source>
</evidence>
<protein>
    <recommendedName>
        <fullName evidence="3">STAS domain-containing protein</fullName>
    </recommendedName>
</protein>